<dbReference type="Proteomes" id="UP000308600">
    <property type="component" value="Unassembled WGS sequence"/>
</dbReference>
<name>A0ACD2ZZL9_9AGAR</name>
<gene>
    <name evidence="1" type="ORF">BDN72DRAFT_676062</name>
</gene>
<reference evidence="1 2" key="1">
    <citation type="journal article" date="2019" name="Nat. Ecol. Evol.">
        <title>Megaphylogeny resolves global patterns of mushroom evolution.</title>
        <authorList>
            <person name="Varga T."/>
            <person name="Krizsan K."/>
            <person name="Foldi C."/>
            <person name="Dima B."/>
            <person name="Sanchez-Garcia M."/>
            <person name="Sanchez-Ramirez S."/>
            <person name="Szollosi G.J."/>
            <person name="Szarkandi J.G."/>
            <person name="Papp V."/>
            <person name="Albert L."/>
            <person name="Andreopoulos W."/>
            <person name="Angelini C."/>
            <person name="Antonin V."/>
            <person name="Barry K.W."/>
            <person name="Bougher N.L."/>
            <person name="Buchanan P."/>
            <person name="Buyck B."/>
            <person name="Bense V."/>
            <person name="Catcheside P."/>
            <person name="Chovatia M."/>
            <person name="Cooper J."/>
            <person name="Damon W."/>
            <person name="Desjardin D."/>
            <person name="Finy P."/>
            <person name="Geml J."/>
            <person name="Haridas S."/>
            <person name="Hughes K."/>
            <person name="Justo A."/>
            <person name="Karasinski D."/>
            <person name="Kautmanova I."/>
            <person name="Kiss B."/>
            <person name="Kocsube S."/>
            <person name="Kotiranta H."/>
            <person name="LaButti K.M."/>
            <person name="Lechner B.E."/>
            <person name="Liimatainen K."/>
            <person name="Lipzen A."/>
            <person name="Lukacs Z."/>
            <person name="Mihaltcheva S."/>
            <person name="Morgado L.N."/>
            <person name="Niskanen T."/>
            <person name="Noordeloos M.E."/>
            <person name="Ohm R.A."/>
            <person name="Ortiz-Santana B."/>
            <person name="Ovrebo C."/>
            <person name="Racz N."/>
            <person name="Riley R."/>
            <person name="Savchenko A."/>
            <person name="Shiryaev A."/>
            <person name="Soop K."/>
            <person name="Spirin V."/>
            <person name="Szebenyi C."/>
            <person name="Tomsovsky M."/>
            <person name="Tulloss R.E."/>
            <person name="Uehling J."/>
            <person name="Grigoriev I.V."/>
            <person name="Vagvolgyi C."/>
            <person name="Papp T."/>
            <person name="Martin F.M."/>
            <person name="Miettinen O."/>
            <person name="Hibbett D.S."/>
            <person name="Nagy L.G."/>
        </authorList>
    </citation>
    <scope>NUCLEOTIDE SEQUENCE [LARGE SCALE GENOMIC DNA]</scope>
    <source>
        <strain evidence="1 2">NL-1719</strain>
    </source>
</reference>
<protein>
    <submittedName>
        <fullName evidence="1">Uncharacterized protein</fullName>
    </submittedName>
</protein>
<sequence>MTRNIIQPRVMGTGMPTKRRRQMTLTGSSSKPFMPPSTLGTPPAYGKKNDYSSPSASRTFKNPLQTPPSTQITTSTPSPLSPRPPHQWPSITHNLRGSTTKIDT</sequence>
<dbReference type="EMBL" id="ML209169">
    <property type="protein sequence ID" value="TFK58854.1"/>
    <property type="molecule type" value="Genomic_DNA"/>
</dbReference>
<evidence type="ECO:0000313" key="1">
    <source>
        <dbReference type="EMBL" id="TFK58854.1"/>
    </source>
</evidence>
<evidence type="ECO:0000313" key="2">
    <source>
        <dbReference type="Proteomes" id="UP000308600"/>
    </source>
</evidence>
<accession>A0ACD2ZZL9</accession>
<keyword evidence="2" id="KW-1185">Reference proteome</keyword>
<proteinExistence type="predicted"/>
<organism evidence="1 2">
    <name type="scientific">Pluteus cervinus</name>
    <dbReference type="NCBI Taxonomy" id="181527"/>
    <lineage>
        <taxon>Eukaryota</taxon>
        <taxon>Fungi</taxon>
        <taxon>Dikarya</taxon>
        <taxon>Basidiomycota</taxon>
        <taxon>Agaricomycotina</taxon>
        <taxon>Agaricomycetes</taxon>
        <taxon>Agaricomycetidae</taxon>
        <taxon>Agaricales</taxon>
        <taxon>Pluteineae</taxon>
        <taxon>Pluteaceae</taxon>
        <taxon>Pluteus</taxon>
    </lineage>
</organism>